<feature type="domain" description="Granulins" evidence="6">
    <location>
        <begin position="693"/>
        <end position="706"/>
    </location>
</feature>
<dbReference type="STRING" id="38654.A0A1U7RZ32"/>
<keyword evidence="4" id="KW-1015">Disulfide bond</keyword>
<feature type="domain" description="Granulins" evidence="6">
    <location>
        <begin position="149"/>
        <end position="162"/>
    </location>
</feature>
<dbReference type="SMART" id="SM00277">
    <property type="entry name" value="GRAN"/>
    <property type="match status" value="10"/>
</dbReference>
<sequence length="894" mass="95417">MGARQAGRVGQSGGAAAAGIWPWLWLLWCWVGSWRLVRPPQPQMPYPRMWALVPLWLVLAGAVASLKCPDGRVCEGFSACCQEPGGDGYACCPLSQVFLKSLPMIQTGIVTEPSRTTCPDGTWCPAEYTCLSTSAGSFSCCPLSEAVSCADGRHCCPQGSHCSADGKSCFTLPDPHDLAAVQCPDGESQCPDDSTCCVTVDGTWGCCPMPEASCCVDKVHCCPHATTCDLARSRCLSADGDQPMRVKFPARKRTPGLGALVLADKTTCPDQKSMCPDDATCCQLPTNQYGCCPLQNAVCCSDQLHCCPQGMTCDLQHSKCTSVLGQMQPLTRLPEVSNSAQNVKCDDFTSCPDGNTCCQLSTGAWGCCAYSEAVCCLDHVHCCPMGYTCSLEQGICQEGDATISWLKKTLAQVRVTSTSQEVKCDDQTSCPDGDTCCRLLTGAWGCCPFAEAVCCLDHIHCCPKGYTCDPGQGSCQKGDATISWLKKTPAQVRVTSTSQEVKCDDQASCPDGDTCCRLLTGAWGCCPLPQATCCQDHMHCCPKGYKCSPEGSCEQGGTSIPWLKKTPALVRVTSTSQDVKCDDETSCPDENTCCRLLTGAWGCCPAPEATCCPDHIHCCPKGSKCDSTGSSCLQGSTSIPWLEKTPALRRVTSADQDVKCNSQQFCPDGNTCCRVPGPQGQLTCCPLPQAVCCSDGFHCCPAGHTCDLEHDRCLSKPLRMSAARVHVTSTPPVQNVQCNATVSCEDGQTCCKNLSGAWACCQLPNAVCCKDKQHCCPTGYTCNLVAQTCEKQQAALPVGLGPSAVLLPASPEPSNDVACDSTRFCHDNQTCCKVSTGAWACCPYRKGICCDDKRHCCPHGYRCTKKGLSCIWHGPQRWDGSIFSAGNPKKQMLL</sequence>
<dbReference type="InterPro" id="IPR037277">
    <property type="entry name" value="Granulin_sf"/>
</dbReference>
<name>A0A1U7RZ32_ALLSI</name>
<evidence type="ECO:0000256" key="1">
    <source>
        <dbReference type="ARBA" id="ARBA00004613"/>
    </source>
</evidence>
<evidence type="ECO:0000313" key="7">
    <source>
        <dbReference type="Proteomes" id="UP000189705"/>
    </source>
</evidence>
<dbReference type="InterPro" id="IPR039036">
    <property type="entry name" value="Granulin_fam"/>
</dbReference>
<evidence type="ECO:0000256" key="2">
    <source>
        <dbReference type="ARBA" id="ARBA00010093"/>
    </source>
</evidence>
<dbReference type="PROSITE" id="PS00799">
    <property type="entry name" value="GRANULINS"/>
    <property type="match status" value="10"/>
</dbReference>
<dbReference type="SUPFAM" id="SSF57277">
    <property type="entry name" value="Granulin repeat"/>
    <property type="match status" value="8"/>
</dbReference>
<dbReference type="GO" id="GO:0005576">
    <property type="term" value="C:extracellular region"/>
    <property type="evidence" value="ECO:0007669"/>
    <property type="project" value="UniProtKB-SubCell"/>
</dbReference>
<dbReference type="AlphaFoldDB" id="A0A1U7RZ32"/>
<dbReference type="Gene3D" id="2.10.25.160">
    <property type="entry name" value="Granulin"/>
    <property type="match status" value="10"/>
</dbReference>
<reference evidence="8" key="1">
    <citation type="submission" date="2025-08" db="UniProtKB">
        <authorList>
            <consortium name="RefSeq"/>
        </authorList>
    </citation>
    <scope>IDENTIFICATION</scope>
</reference>
<dbReference type="eggNOG" id="KOG4296">
    <property type="taxonomic scope" value="Eukaryota"/>
</dbReference>
<dbReference type="Pfam" id="PF00396">
    <property type="entry name" value="Granulin"/>
    <property type="match status" value="10"/>
</dbReference>
<dbReference type="FunFam" id="2.10.25.160:FF:000001">
    <property type="entry name" value="Granulin precursor"/>
    <property type="match status" value="2"/>
</dbReference>
<comment type="subcellular location">
    <subcellularLocation>
        <location evidence="1">Secreted</location>
    </subcellularLocation>
</comment>
<gene>
    <name evidence="8" type="primary">GRN</name>
</gene>
<proteinExistence type="inferred from homology"/>
<protein>
    <submittedName>
        <fullName evidence="8">Granulins</fullName>
    </submittedName>
</protein>
<feature type="domain" description="Granulins" evidence="6">
    <location>
        <begin position="455"/>
        <end position="468"/>
    </location>
</feature>
<keyword evidence="3" id="KW-0964">Secreted</keyword>
<evidence type="ECO:0000259" key="6">
    <source>
        <dbReference type="PROSITE" id="PS00799"/>
    </source>
</evidence>
<accession>A0A1U7RZ32</accession>
<dbReference type="KEGG" id="asn:102369305"/>
<dbReference type="PANTHER" id="PTHR12274">
    <property type="entry name" value="GRANULIN"/>
    <property type="match status" value="1"/>
</dbReference>
<dbReference type="InParanoid" id="A0A1U7RZ32"/>
<feature type="domain" description="Granulins" evidence="6">
    <location>
        <begin position="300"/>
        <end position="313"/>
    </location>
</feature>
<feature type="domain" description="Granulins" evidence="6">
    <location>
        <begin position="534"/>
        <end position="547"/>
    </location>
</feature>
<comment type="similarity">
    <text evidence="2">Belongs to the granulin family.</text>
</comment>
<evidence type="ECO:0000313" key="8">
    <source>
        <dbReference type="RefSeq" id="XP_006026455.2"/>
    </source>
</evidence>
<keyword evidence="5" id="KW-0472">Membrane</keyword>
<organism evidence="7 8">
    <name type="scientific">Alligator sinensis</name>
    <name type="common">Chinese alligator</name>
    <dbReference type="NCBI Taxonomy" id="38654"/>
    <lineage>
        <taxon>Eukaryota</taxon>
        <taxon>Metazoa</taxon>
        <taxon>Chordata</taxon>
        <taxon>Craniata</taxon>
        <taxon>Vertebrata</taxon>
        <taxon>Euteleostomi</taxon>
        <taxon>Archelosauria</taxon>
        <taxon>Archosauria</taxon>
        <taxon>Crocodylia</taxon>
        <taxon>Alligatoridae</taxon>
        <taxon>Alligatorinae</taxon>
        <taxon>Alligator</taxon>
    </lineage>
</organism>
<dbReference type="GeneID" id="102369305"/>
<keyword evidence="5" id="KW-1133">Transmembrane helix</keyword>
<feature type="domain" description="Granulins" evidence="6">
    <location>
        <begin position="850"/>
        <end position="863"/>
    </location>
</feature>
<feature type="domain" description="Granulins" evidence="6">
    <location>
        <begin position="612"/>
        <end position="625"/>
    </location>
</feature>
<evidence type="ECO:0000256" key="4">
    <source>
        <dbReference type="ARBA" id="ARBA00023157"/>
    </source>
</evidence>
<dbReference type="InterPro" id="IPR006150">
    <property type="entry name" value="Cys_repeat_1"/>
</dbReference>
<dbReference type="RefSeq" id="XP_006026455.2">
    <property type="nucleotide sequence ID" value="XM_006026393.3"/>
</dbReference>
<feature type="transmembrane region" description="Helical" evidence="5">
    <location>
        <begin position="20"/>
        <end position="37"/>
    </location>
</feature>
<dbReference type="CTD" id="2896"/>
<feature type="domain" description="Granulins" evidence="6">
    <location>
        <begin position="215"/>
        <end position="228"/>
    </location>
</feature>
<evidence type="ECO:0000256" key="5">
    <source>
        <dbReference type="SAM" id="Phobius"/>
    </source>
</evidence>
<dbReference type="InterPro" id="IPR000118">
    <property type="entry name" value="Granulin"/>
</dbReference>
<dbReference type="PANTHER" id="PTHR12274:SF3">
    <property type="entry name" value="PROGRANULIN"/>
    <property type="match status" value="1"/>
</dbReference>
<evidence type="ECO:0000256" key="3">
    <source>
        <dbReference type="ARBA" id="ARBA00022525"/>
    </source>
</evidence>
<keyword evidence="7" id="KW-1185">Reference proteome</keyword>
<feature type="domain" description="Granulins" evidence="6">
    <location>
        <begin position="769"/>
        <end position="782"/>
    </location>
</feature>
<keyword evidence="5" id="KW-0812">Transmembrane</keyword>
<feature type="domain" description="Granulins" evidence="6">
    <location>
        <begin position="376"/>
        <end position="389"/>
    </location>
</feature>
<dbReference type="SMART" id="SM00289">
    <property type="entry name" value="WR1"/>
    <property type="match status" value="6"/>
</dbReference>
<dbReference type="Proteomes" id="UP000189705">
    <property type="component" value="Unplaced"/>
</dbReference>